<dbReference type="EMBL" id="RRYP01011437">
    <property type="protein sequence ID" value="TNV77734.1"/>
    <property type="molecule type" value="Genomic_DNA"/>
</dbReference>
<keyword evidence="2" id="KW-1185">Reference proteome</keyword>
<comment type="caution">
    <text evidence="1">The sequence shown here is derived from an EMBL/GenBank/DDBJ whole genome shotgun (WGS) entry which is preliminary data.</text>
</comment>
<proteinExistence type="predicted"/>
<accession>A0A8J8T0K0</accession>
<name>A0A8J8T0K0_HALGN</name>
<sequence length="80" mass="9026">MHHASQHLTISLLNTLLLLQKTLSISFYIILLESLYVEAQILVIHSFLILCNFSKLIEGNLHPFQLEVLSGKGHKLFAGL</sequence>
<protein>
    <submittedName>
        <fullName evidence="1">Uncharacterized protein</fullName>
    </submittedName>
</protein>
<evidence type="ECO:0000313" key="1">
    <source>
        <dbReference type="EMBL" id="TNV77734.1"/>
    </source>
</evidence>
<dbReference type="AlphaFoldDB" id="A0A8J8T0K0"/>
<dbReference type="Proteomes" id="UP000785679">
    <property type="component" value="Unassembled WGS sequence"/>
</dbReference>
<evidence type="ECO:0000313" key="2">
    <source>
        <dbReference type="Proteomes" id="UP000785679"/>
    </source>
</evidence>
<gene>
    <name evidence="1" type="ORF">FGO68_gene15668</name>
</gene>
<organism evidence="1 2">
    <name type="scientific">Halteria grandinella</name>
    <dbReference type="NCBI Taxonomy" id="5974"/>
    <lineage>
        <taxon>Eukaryota</taxon>
        <taxon>Sar</taxon>
        <taxon>Alveolata</taxon>
        <taxon>Ciliophora</taxon>
        <taxon>Intramacronucleata</taxon>
        <taxon>Spirotrichea</taxon>
        <taxon>Stichotrichia</taxon>
        <taxon>Sporadotrichida</taxon>
        <taxon>Halteriidae</taxon>
        <taxon>Halteria</taxon>
    </lineage>
</organism>
<reference evidence="1" key="1">
    <citation type="submission" date="2019-06" db="EMBL/GenBank/DDBJ databases">
        <authorList>
            <person name="Zheng W."/>
        </authorList>
    </citation>
    <scope>NUCLEOTIDE SEQUENCE</scope>
    <source>
        <strain evidence="1">QDHG01</strain>
    </source>
</reference>